<keyword evidence="2" id="KW-1185">Reference proteome</keyword>
<gene>
    <name evidence="1" type="ORF">E1163_10660</name>
</gene>
<dbReference type="Proteomes" id="UP000798808">
    <property type="component" value="Unassembled WGS sequence"/>
</dbReference>
<organism evidence="1 2">
    <name type="scientific">Fulvivirga kasyanovii</name>
    <dbReference type="NCBI Taxonomy" id="396812"/>
    <lineage>
        <taxon>Bacteria</taxon>
        <taxon>Pseudomonadati</taxon>
        <taxon>Bacteroidota</taxon>
        <taxon>Cytophagia</taxon>
        <taxon>Cytophagales</taxon>
        <taxon>Fulvivirgaceae</taxon>
        <taxon>Fulvivirga</taxon>
    </lineage>
</organism>
<evidence type="ECO:0000313" key="2">
    <source>
        <dbReference type="Proteomes" id="UP000798808"/>
    </source>
</evidence>
<sequence>MRRTMGDNSFLKHFITEPVFVIPGEELSATKAAPKEEKVETVAEEATEVYGQPEPEQKQVKELVFKGSNSRQVLVIVDQPAEEFINATDEAFLSKIIGAIKLDINDIAIANFPKNDDLNKETLLKFNATRYIVFGVDDSKLFKDNLPPYQIIDMDNGKQVLNCSSLAAIAGDATQKKLLWTALQKMFL</sequence>
<evidence type="ECO:0008006" key="3">
    <source>
        <dbReference type="Google" id="ProtNLM"/>
    </source>
</evidence>
<dbReference type="EMBL" id="SMLW01000511">
    <property type="protein sequence ID" value="MTI25404.1"/>
    <property type="molecule type" value="Genomic_DNA"/>
</dbReference>
<evidence type="ECO:0000313" key="1">
    <source>
        <dbReference type="EMBL" id="MTI25404.1"/>
    </source>
</evidence>
<comment type="caution">
    <text evidence="1">The sequence shown here is derived from an EMBL/GenBank/DDBJ whole genome shotgun (WGS) entry which is preliminary data.</text>
</comment>
<accession>A0ABW9RMS9</accession>
<reference evidence="1 2" key="1">
    <citation type="submission" date="2019-02" db="EMBL/GenBank/DDBJ databases">
        <authorList>
            <person name="Goldberg S.R."/>
            <person name="Haltli B.A."/>
            <person name="Correa H."/>
            <person name="Russell K.G."/>
        </authorList>
    </citation>
    <scope>NUCLEOTIDE SEQUENCE [LARGE SCALE GENOMIC DNA]</scope>
    <source>
        <strain evidence="1 2">JCM 16186</strain>
    </source>
</reference>
<name>A0ABW9RMS9_9BACT</name>
<proteinExistence type="predicted"/>
<protein>
    <recommendedName>
        <fullName evidence="3">DUF4174 domain-containing protein</fullName>
    </recommendedName>
</protein>